<dbReference type="UniPathway" id="UPA00262">
    <property type="reaction ID" value="UER00222"/>
</dbReference>
<keyword evidence="9" id="KW-1185">Reference proteome</keyword>
<dbReference type="Gene3D" id="1.10.8.610">
    <property type="entry name" value="SirC, precorrin-2 dehydrogenase, C-terminal helical domain-like"/>
    <property type="match status" value="1"/>
</dbReference>
<dbReference type="PANTHER" id="PTHR35330:SF1">
    <property type="entry name" value="SIROHEME BIOSYNTHESIS PROTEIN MET8"/>
    <property type="match status" value="1"/>
</dbReference>
<evidence type="ECO:0000256" key="6">
    <source>
        <dbReference type="ARBA" id="ARBA00047561"/>
    </source>
</evidence>
<evidence type="ECO:0000256" key="5">
    <source>
        <dbReference type="ARBA" id="ARBA00023244"/>
    </source>
</evidence>
<keyword evidence="4" id="KW-0520">NAD</keyword>
<dbReference type="PANTHER" id="PTHR35330">
    <property type="entry name" value="SIROHEME BIOSYNTHESIS PROTEIN MET8"/>
    <property type="match status" value="1"/>
</dbReference>
<reference evidence="8 9" key="1">
    <citation type="submission" date="2017-04" db="EMBL/GenBank/DDBJ databases">
        <authorList>
            <person name="Afonso C.L."/>
            <person name="Miller P.J."/>
            <person name="Scott M.A."/>
            <person name="Spackman E."/>
            <person name="Goraichik I."/>
            <person name="Dimitrov K.M."/>
            <person name="Suarez D.L."/>
            <person name="Swayne D.E."/>
        </authorList>
    </citation>
    <scope>NUCLEOTIDE SEQUENCE [LARGE SCALE GENOMIC DNA]</scope>
    <source>
        <strain evidence="8 9">DSM 3385</strain>
    </source>
</reference>
<dbReference type="SUPFAM" id="SSF75615">
    <property type="entry name" value="Siroheme synthase middle domains-like"/>
    <property type="match status" value="1"/>
</dbReference>
<dbReference type="SUPFAM" id="SSF51735">
    <property type="entry name" value="NAD(P)-binding Rossmann-fold domains"/>
    <property type="match status" value="1"/>
</dbReference>
<dbReference type="Gene3D" id="3.40.50.720">
    <property type="entry name" value="NAD(P)-binding Rossmann-like Domain"/>
    <property type="match status" value="1"/>
</dbReference>
<dbReference type="InterPro" id="IPR006367">
    <property type="entry name" value="Sirohaem_synthase_N"/>
</dbReference>
<name>A0A1W2CXT8_9BACT</name>
<evidence type="ECO:0000313" key="8">
    <source>
        <dbReference type="EMBL" id="SMC89796.1"/>
    </source>
</evidence>
<dbReference type="RefSeq" id="WP_084069913.1">
    <property type="nucleotide sequence ID" value="NZ_FWXY01000014.1"/>
</dbReference>
<evidence type="ECO:0000256" key="3">
    <source>
        <dbReference type="ARBA" id="ARBA00023002"/>
    </source>
</evidence>
<organism evidence="8 9">
    <name type="scientific">Desulfocicer vacuolatum DSM 3385</name>
    <dbReference type="NCBI Taxonomy" id="1121400"/>
    <lineage>
        <taxon>Bacteria</taxon>
        <taxon>Pseudomonadati</taxon>
        <taxon>Thermodesulfobacteriota</taxon>
        <taxon>Desulfobacteria</taxon>
        <taxon>Desulfobacterales</taxon>
        <taxon>Desulfobacteraceae</taxon>
        <taxon>Desulfocicer</taxon>
    </lineage>
</organism>
<dbReference type="InterPro" id="IPR028161">
    <property type="entry name" value="Met8-like"/>
</dbReference>
<dbReference type="GO" id="GO:0019354">
    <property type="term" value="P:siroheme biosynthetic process"/>
    <property type="evidence" value="ECO:0007669"/>
    <property type="project" value="UniProtKB-UniPathway"/>
</dbReference>
<proteinExistence type="predicted"/>
<dbReference type="GO" id="GO:0004325">
    <property type="term" value="F:ferrochelatase activity"/>
    <property type="evidence" value="ECO:0007669"/>
    <property type="project" value="InterPro"/>
</dbReference>
<evidence type="ECO:0000313" key="9">
    <source>
        <dbReference type="Proteomes" id="UP000192418"/>
    </source>
</evidence>
<dbReference type="NCBIfam" id="TIGR01470">
    <property type="entry name" value="cysG_Nterm"/>
    <property type="match status" value="1"/>
</dbReference>
<dbReference type="AlphaFoldDB" id="A0A1W2CXT8"/>
<keyword evidence="5" id="KW-0627">Porphyrin biosynthesis</keyword>
<evidence type="ECO:0000259" key="7">
    <source>
        <dbReference type="Pfam" id="PF14824"/>
    </source>
</evidence>
<evidence type="ECO:0000256" key="2">
    <source>
        <dbReference type="ARBA" id="ARBA00012400"/>
    </source>
</evidence>
<comment type="pathway">
    <text evidence="1">Porphyrin-containing compound metabolism; siroheme biosynthesis; sirohydrochlorin from precorrin-2: step 1/1.</text>
</comment>
<dbReference type="InterPro" id="IPR036291">
    <property type="entry name" value="NAD(P)-bd_dom_sf"/>
</dbReference>
<dbReference type="Pfam" id="PF13241">
    <property type="entry name" value="NAD_binding_7"/>
    <property type="match status" value="1"/>
</dbReference>
<dbReference type="EC" id="1.3.1.76" evidence="2"/>
<dbReference type="InterPro" id="IPR028281">
    <property type="entry name" value="Sirohaem_synthase_central"/>
</dbReference>
<feature type="domain" description="Siroheme synthase central" evidence="7">
    <location>
        <begin position="119"/>
        <end position="145"/>
    </location>
</feature>
<sequence length="220" mass="24423">MKYYPIFLDLKDRDCLVVGGGGVATRKTMGLCRAGARVRVVSKGFSQKLEAQKNDNIRLECKPYETSDLGEVFLVFAATSSREVNLRIQEDARDRGILCNIADAPERSDFILPSVVERGDLVCAVSTSGSSPALAKKIRKDLEQMFGPEYTGFLLLMGNIRKKMLEEDHDPVSHKKIFTALVEKNLPAMIAANDETRINLVLVELLGPGFDYQSLVPQEQ</sequence>
<comment type="catalytic activity">
    <reaction evidence="6">
        <text>precorrin-2 + NAD(+) = sirohydrochlorin + NADH + 2 H(+)</text>
        <dbReference type="Rhea" id="RHEA:15613"/>
        <dbReference type="ChEBI" id="CHEBI:15378"/>
        <dbReference type="ChEBI" id="CHEBI:57540"/>
        <dbReference type="ChEBI" id="CHEBI:57945"/>
        <dbReference type="ChEBI" id="CHEBI:58351"/>
        <dbReference type="ChEBI" id="CHEBI:58827"/>
        <dbReference type="EC" id="1.3.1.76"/>
    </reaction>
</comment>
<evidence type="ECO:0000256" key="4">
    <source>
        <dbReference type="ARBA" id="ARBA00023027"/>
    </source>
</evidence>
<gene>
    <name evidence="8" type="ORF">SAMN02746065_11435</name>
</gene>
<dbReference type="OrthoDB" id="9815856at2"/>
<evidence type="ECO:0000256" key="1">
    <source>
        <dbReference type="ARBA" id="ARBA00005010"/>
    </source>
</evidence>
<dbReference type="Pfam" id="PF14824">
    <property type="entry name" value="Sirohm_synth_M"/>
    <property type="match status" value="1"/>
</dbReference>
<dbReference type="STRING" id="1121400.SAMN02746065_11435"/>
<dbReference type="EMBL" id="FWXY01000014">
    <property type="protein sequence ID" value="SMC89796.1"/>
    <property type="molecule type" value="Genomic_DNA"/>
</dbReference>
<protein>
    <recommendedName>
        <fullName evidence="2">precorrin-2 dehydrogenase</fullName>
        <ecNumber evidence="2">1.3.1.76</ecNumber>
    </recommendedName>
</protein>
<dbReference type="InterPro" id="IPR042518">
    <property type="entry name" value="SirC_C"/>
</dbReference>
<dbReference type="GO" id="GO:0043115">
    <property type="term" value="F:precorrin-2 dehydrogenase activity"/>
    <property type="evidence" value="ECO:0007669"/>
    <property type="project" value="UniProtKB-EC"/>
</dbReference>
<keyword evidence="3" id="KW-0560">Oxidoreductase</keyword>
<accession>A0A1W2CXT8</accession>
<dbReference type="Proteomes" id="UP000192418">
    <property type="component" value="Unassembled WGS sequence"/>
</dbReference>